<evidence type="ECO:0000256" key="2">
    <source>
        <dbReference type="ARBA" id="ARBA00022448"/>
    </source>
</evidence>
<dbReference type="InterPro" id="IPR047135">
    <property type="entry name" value="YsiQ"/>
</dbReference>
<keyword evidence="2" id="KW-0813">Transport</keyword>
<keyword evidence="4 7" id="KW-0812">Transmembrane</keyword>
<feature type="transmembrane region" description="Helical" evidence="7">
    <location>
        <begin position="386"/>
        <end position="408"/>
    </location>
</feature>
<keyword evidence="9" id="KW-1185">Reference proteome</keyword>
<dbReference type="CDD" id="cd13134">
    <property type="entry name" value="MATE_like_8"/>
    <property type="match status" value="1"/>
</dbReference>
<feature type="transmembrane region" description="Helical" evidence="7">
    <location>
        <begin position="281"/>
        <end position="302"/>
    </location>
</feature>
<evidence type="ECO:0000256" key="1">
    <source>
        <dbReference type="ARBA" id="ARBA00004651"/>
    </source>
</evidence>
<evidence type="ECO:0000256" key="7">
    <source>
        <dbReference type="SAM" id="Phobius"/>
    </source>
</evidence>
<keyword evidence="3" id="KW-1003">Cell membrane</keyword>
<dbReference type="InterPro" id="IPR002528">
    <property type="entry name" value="MATE_fam"/>
</dbReference>
<dbReference type="STRING" id="1324314.BVG16_29280"/>
<feature type="transmembrane region" description="Helical" evidence="7">
    <location>
        <begin position="49"/>
        <end position="72"/>
    </location>
</feature>
<gene>
    <name evidence="8" type="ORF">BVG16_29280</name>
</gene>
<feature type="transmembrane region" description="Helical" evidence="7">
    <location>
        <begin position="185"/>
        <end position="211"/>
    </location>
</feature>
<dbReference type="PIRSF" id="PIRSF006603">
    <property type="entry name" value="DinF"/>
    <property type="match status" value="1"/>
</dbReference>
<name>A0A1T2X085_9BACL</name>
<evidence type="ECO:0000256" key="3">
    <source>
        <dbReference type="ARBA" id="ARBA00022475"/>
    </source>
</evidence>
<evidence type="ECO:0000256" key="6">
    <source>
        <dbReference type="ARBA" id="ARBA00023136"/>
    </source>
</evidence>
<evidence type="ECO:0000313" key="9">
    <source>
        <dbReference type="Proteomes" id="UP000190188"/>
    </source>
</evidence>
<protein>
    <submittedName>
        <fullName evidence="8">MATE family efflux transporter</fullName>
    </submittedName>
</protein>
<feature type="transmembrane region" description="Helical" evidence="7">
    <location>
        <begin position="314"/>
        <end position="335"/>
    </location>
</feature>
<evidence type="ECO:0000256" key="4">
    <source>
        <dbReference type="ARBA" id="ARBA00022692"/>
    </source>
</evidence>
<feature type="transmembrane region" description="Helical" evidence="7">
    <location>
        <begin position="256"/>
        <end position="275"/>
    </location>
</feature>
<evidence type="ECO:0000256" key="5">
    <source>
        <dbReference type="ARBA" id="ARBA00022989"/>
    </source>
</evidence>
<organism evidence="8 9">
    <name type="scientific">Paenibacillus selenitireducens</name>
    <dbReference type="NCBI Taxonomy" id="1324314"/>
    <lineage>
        <taxon>Bacteria</taxon>
        <taxon>Bacillati</taxon>
        <taxon>Bacillota</taxon>
        <taxon>Bacilli</taxon>
        <taxon>Bacillales</taxon>
        <taxon>Paenibacillaceae</taxon>
        <taxon>Paenibacillus</taxon>
    </lineage>
</organism>
<dbReference type="NCBIfam" id="TIGR00797">
    <property type="entry name" value="matE"/>
    <property type="match status" value="1"/>
</dbReference>
<dbReference type="GO" id="GO:0042910">
    <property type="term" value="F:xenobiotic transmembrane transporter activity"/>
    <property type="evidence" value="ECO:0007669"/>
    <property type="project" value="InterPro"/>
</dbReference>
<dbReference type="InterPro" id="IPR048279">
    <property type="entry name" value="MdtK-like"/>
</dbReference>
<proteinExistence type="predicted"/>
<feature type="transmembrane region" description="Helical" evidence="7">
    <location>
        <begin position="129"/>
        <end position="148"/>
    </location>
</feature>
<evidence type="ECO:0000313" key="8">
    <source>
        <dbReference type="EMBL" id="OPA73299.1"/>
    </source>
</evidence>
<accession>A0A1T2X085</accession>
<keyword evidence="6 7" id="KW-0472">Membrane</keyword>
<dbReference type="Proteomes" id="UP000190188">
    <property type="component" value="Unassembled WGS sequence"/>
</dbReference>
<dbReference type="OrthoDB" id="9806302at2"/>
<dbReference type="EMBL" id="MSZX01000019">
    <property type="protein sequence ID" value="OPA73299.1"/>
    <property type="molecule type" value="Genomic_DNA"/>
</dbReference>
<dbReference type="Pfam" id="PF01554">
    <property type="entry name" value="MatE"/>
    <property type="match status" value="2"/>
</dbReference>
<dbReference type="RefSeq" id="WP_078502744.1">
    <property type="nucleotide sequence ID" value="NZ_MSZX01000019.1"/>
</dbReference>
<dbReference type="AlphaFoldDB" id="A0A1T2X085"/>
<feature type="transmembrane region" description="Helical" evidence="7">
    <location>
        <begin position="9"/>
        <end position="29"/>
    </location>
</feature>
<dbReference type="GO" id="GO:0015297">
    <property type="term" value="F:antiporter activity"/>
    <property type="evidence" value="ECO:0007669"/>
    <property type="project" value="InterPro"/>
</dbReference>
<keyword evidence="5 7" id="KW-1133">Transmembrane helix</keyword>
<dbReference type="GO" id="GO:0005886">
    <property type="term" value="C:plasma membrane"/>
    <property type="evidence" value="ECO:0007669"/>
    <property type="project" value="UniProtKB-SubCell"/>
</dbReference>
<feature type="transmembrane region" description="Helical" evidence="7">
    <location>
        <begin position="160"/>
        <end position="179"/>
    </location>
</feature>
<sequence length="456" mass="50107">MSHKEEGRFGILSLTWPILLESLFGMLLGTADTLMLSHYSDGAVAAVGVANQILTVVGLMFGFVTVGLSVILNQWLGAGKLQDVDRMSRTALTLNLGMGLLFSVSLFAFADGALLLFKLPADLLTEGGIYLSIVGSSVFMIAINMALGTMLRCRGMVRDMMLISFGINVFHIIGNYLVLMEPFGLPVLGVQGVAISTWISRGVAVIAYLILCKRRLDQPVRLIAPWRMQKVDLGLIFKLGIPSAGEHVSYNLSQVVITYLVTILGTAALTTKIYTQNITSFVFIFSMAIGQGTQIIVGHLIGKVYKEDAYRSGVQYLKLAVLVSFVISDLLYVMAEPLLQLFTSDPEIIRLGKLLMLLSILLEPARASNMVLISCLNAAGDVKFPVIMGLISMWGISIPLAYVLGIVYNMGLTGIWIAFAIDEWVRSLVMLRRWQRRRWQQLNIFATRELGTRKAG</sequence>
<reference evidence="8 9" key="1">
    <citation type="submission" date="2017-01" db="EMBL/GenBank/DDBJ databases">
        <title>Genome analysis of Paenibacillus selenitrireducens ES3-24.</title>
        <authorList>
            <person name="Xu D."/>
            <person name="Yao R."/>
            <person name="Zheng S."/>
        </authorList>
    </citation>
    <scope>NUCLEOTIDE SEQUENCE [LARGE SCALE GENOMIC DNA]</scope>
    <source>
        <strain evidence="8 9">ES3-24</strain>
    </source>
</reference>
<comment type="caution">
    <text evidence="8">The sequence shown here is derived from an EMBL/GenBank/DDBJ whole genome shotgun (WGS) entry which is preliminary data.</text>
</comment>
<dbReference type="PANTHER" id="PTHR42925:SF1">
    <property type="entry name" value="VIRULENCE FACTOR MVIN"/>
    <property type="match status" value="1"/>
</dbReference>
<dbReference type="PANTHER" id="PTHR42925">
    <property type="entry name" value="MULTIDRUG AND TOXIN EFFLUX PROTEIN MATE FAMILY"/>
    <property type="match status" value="1"/>
</dbReference>
<feature type="transmembrane region" description="Helical" evidence="7">
    <location>
        <begin position="92"/>
        <end position="117"/>
    </location>
</feature>
<comment type="subcellular location">
    <subcellularLocation>
        <location evidence="1">Cell membrane</location>
        <topology evidence="1">Multi-pass membrane protein</topology>
    </subcellularLocation>
</comment>